<keyword evidence="1" id="KW-0472">Membrane</keyword>
<dbReference type="EMBL" id="MGJI01000022">
    <property type="protein sequence ID" value="OGN04288.1"/>
    <property type="molecule type" value="Genomic_DNA"/>
</dbReference>
<reference evidence="2 3" key="1">
    <citation type="journal article" date="2016" name="Nat. Commun.">
        <title>Thousands of microbial genomes shed light on interconnected biogeochemical processes in an aquifer system.</title>
        <authorList>
            <person name="Anantharaman K."/>
            <person name="Brown C.T."/>
            <person name="Hug L.A."/>
            <person name="Sharon I."/>
            <person name="Castelle C.J."/>
            <person name="Probst A.J."/>
            <person name="Thomas B.C."/>
            <person name="Singh A."/>
            <person name="Wilkins M.J."/>
            <person name="Karaoz U."/>
            <person name="Brodie E.L."/>
            <person name="Williams K.H."/>
            <person name="Hubbard S.S."/>
            <person name="Banfield J.F."/>
        </authorList>
    </citation>
    <scope>NUCLEOTIDE SEQUENCE [LARGE SCALE GENOMIC DNA]</scope>
</reference>
<keyword evidence="1" id="KW-0812">Transmembrane</keyword>
<evidence type="ECO:0000256" key="1">
    <source>
        <dbReference type="SAM" id="Phobius"/>
    </source>
</evidence>
<dbReference type="STRING" id="1802668.A2831_01125"/>
<sequence length="143" mass="15617">MEPLTLVILSIVCSCVLATAGITNLVTNKASFREAILSSIVGLFLTALFFVTAIGVVGPDRVRNGLPRTEISAGEFAVAFIYQDGVDISLGLSMINEETTGANMERRLRLYQFKKDAFEGEIKNDAKNLVVIETGTFKKLRLE</sequence>
<keyword evidence="1" id="KW-1133">Transmembrane helix</keyword>
<evidence type="ECO:0000313" key="3">
    <source>
        <dbReference type="Proteomes" id="UP000177507"/>
    </source>
</evidence>
<name>A0A1F8EUW7_9BACT</name>
<feature type="transmembrane region" description="Helical" evidence="1">
    <location>
        <begin position="36"/>
        <end position="58"/>
    </location>
</feature>
<gene>
    <name evidence="2" type="ORF">A2831_01125</name>
</gene>
<dbReference type="AlphaFoldDB" id="A0A1F8EUW7"/>
<accession>A0A1F8EUW7</accession>
<proteinExistence type="predicted"/>
<protein>
    <submittedName>
        <fullName evidence="2">Uncharacterized protein</fullName>
    </submittedName>
</protein>
<comment type="caution">
    <text evidence="2">The sequence shown here is derived from an EMBL/GenBank/DDBJ whole genome shotgun (WGS) entry which is preliminary data.</text>
</comment>
<evidence type="ECO:0000313" key="2">
    <source>
        <dbReference type="EMBL" id="OGN04288.1"/>
    </source>
</evidence>
<dbReference type="Proteomes" id="UP000177507">
    <property type="component" value="Unassembled WGS sequence"/>
</dbReference>
<organism evidence="2 3">
    <name type="scientific">Candidatus Yanofskybacteria bacterium RIFCSPHIGHO2_01_FULL_44_17</name>
    <dbReference type="NCBI Taxonomy" id="1802668"/>
    <lineage>
        <taxon>Bacteria</taxon>
        <taxon>Candidatus Yanofskyibacteriota</taxon>
    </lineage>
</organism>